<evidence type="ECO:0000313" key="2">
    <source>
        <dbReference type="EMBL" id="CAB3380140.1"/>
    </source>
</evidence>
<dbReference type="AlphaFoldDB" id="A0A8S1DHL1"/>
<evidence type="ECO:0000313" key="3">
    <source>
        <dbReference type="Proteomes" id="UP000494165"/>
    </source>
</evidence>
<proteinExistence type="predicted"/>
<dbReference type="InterPro" id="IPR015897">
    <property type="entry name" value="CHK_kinase-like"/>
</dbReference>
<comment type="caution">
    <text evidence="2">The sequence shown here is derived from an EMBL/GenBank/DDBJ whole genome shotgun (WGS) entry which is preliminary data.</text>
</comment>
<reference evidence="2 3" key="1">
    <citation type="submission" date="2020-04" db="EMBL/GenBank/DDBJ databases">
        <authorList>
            <person name="Alioto T."/>
            <person name="Alioto T."/>
            <person name="Gomez Garrido J."/>
        </authorList>
    </citation>
    <scope>NUCLEOTIDE SEQUENCE [LARGE SCALE GENOMIC DNA]</scope>
</reference>
<dbReference type="Proteomes" id="UP000494165">
    <property type="component" value="Unassembled WGS sequence"/>
</dbReference>
<gene>
    <name evidence="2" type="ORF">CLODIP_2_CD07094</name>
</gene>
<dbReference type="PANTHER" id="PTHR11012:SF30">
    <property type="entry name" value="PROTEIN KINASE-LIKE DOMAIN-CONTAINING"/>
    <property type="match status" value="1"/>
</dbReference>
<protein>
    <recommendedName>
        <fullName evidence="1">CHK kinase-like domain-containing protein</fullName>
    </recommendedName>
</protein>
<dbReference type="InterPro" id="IPR004119">
    <property type="entry name" value="EcKL"/>
</dbReference>
<organism evidence="2 3">
    <name type="scientific">Cloeon dipterum</name>
    <dbReference type="NCBI Taxonomy" id="197152"/>
    <lineage>
        <taxon>Eukaryota</taxon>
        <taxon>Metazoa</taxon>
        <taxon>Ecdysozoa</taxon>
        <taxon>Arthropoda</taxon>
        <taxon>Hexapoda</taxon>
        <taxon>Insecta</taxon>
        <taxon>Pterygota</taxon>
        <taxon>Palaeoptera</taxon>
        <taxon>Ephemeroptera</taxon>
        <taxon>Pisciforma</taxon>
        <taxon>Baetidae</taxon>
        <taxon>Cloeon</taxon>
    </lineage>
</organism>
<name>A0A8S1DHL1_9INSE</name>
<keyword evidence="3" id="KW-1185">Reference proteome</keyword>
<dbReference type="Pfam" id="PF02958">
    <property type="entry name" value="EcKL"/>
    <property type="match status" value="1"/>
</dbReference>
<accession>A0A8S1DHL1</accession>
<dbReference type="SMART" id="SM00587">
    <property type="entry name" value="CHK"/>
    <property type="match status" value="1"/>
</dbReference>
<feature type="domain" description="CHK kinase-like" evidence="1">
    <location>
        <begin position="158"/>
        <end position="361"/>
    </location>
</feature>
<dbReference type="PANTHER" id="PTHR11012">
    <property type="entry name" value="PROTEIN KINASE-LIKE DOMAIN-CONTAINING"/>
    <property type="match status" value="1"/>
</dbReference>
<sequence length="498" mass="56735">MAYWAVDVSENKPDRITIPELTSSDLKVAVATYRSSKDSDSETKDRSARVLNYEASPLRSTTGYNLRVLYRVVDERFTVNFQLRYVKNDACKTEKETFRKELLFFGCVMPKVKQFLPYHQSKVPVPDCFLARSHDDEALRQSAKSSPCCVVKGSTDLIIIEDLINEGYEPCQPPYDMVHLELAIKSLAHLHGLSVYLNRRGNNHNLSIPQCFPSLVPETFFSKRYNPVLYSQFQMATHIFSAVGPMLNQEMLVPGKDVVPVVRLLMSGLWEVVEDVMKASATHINALCVVDCDAANFLFSYDDRRVPIACKISKFRNAKFTRPITDFVSLIYNCSMGGFSSDQYQHLCDVYHDDFVNTFKKCHIKFHSTLPLPAGLLSMQELRQTFAECRLLGAAQRAVLTSFGCLLNFDDPDAEDHLVHVDTDMPMHHLVWHKLLEDKINLPSNLADLRNVAVKTLQNNPYYRSSMFESLSDLLTCLSARIYCELPEPHKRCPHPNP</sequence>
<dbReference type="EMBL" id="CADEPI010000201">
    <property type="protein sequence ID" value="CAB3380140.1"/>
    <property type="molecule type" value="Genomic_DNA"/>
</dbReference>
<evidence type="ECO:0000259" key="1">
    <source>
        <dbReference type="SMART" id="SM00587"/>
    </source>
</evidence>